<evidence type="ECO:0000313" key="2">
    <source>
        <dbReference type="EMBL" id="WFD48969.1"/>
    </source>
</evidence>
<organism evidence="2 3">
    <name type="scientific">Malassezia furfur</name>
    <name type="common">Pityriasis versicolor infection agent</name>
    <name type="synonym">Pityrosporum furfur</name>
    <dbReference type="NCBI Taxonomy" id="55194"/>
    <lineage>
        <taxon>Eukaryota</taxon>
        <taxon>Fungi</taxon>
        <taxon>Dikarya</taxon>
        <taxon>Basidiomycota</taxon>
        <taxon>Ustilaginomycotina</taxon>
        <taxon>Malasseziomycetes</taxon>
        <taxon>Malasseziales</taxon>
        <taxon>Malasseziaceae</taxon>
        <taxon>Malassezia</taxon>
    </lineage>
</organism>
<keyword evidence="1" id="KW-1133">Transmembrane helix</keyword>
<keyword evidence="3" id="KW-1185">Reference proteome</keyword>
<proteinExistence type="predicted"/>
<evidence type="ECO:0000313" key="3">
    <source>
        <dbReference type="Proteomes" id="UP000818624"/>
    </source>
</evidence>
<keyword evidence="1" id="KW-0472">Membrane</keyword>
<dbReference type="Proteomes" id="UP000818624">
    <property type="component" value="Chromosome 3"/>
</dbReference>
<evidence type="ECO:0000256" key="1">
    <source>
        <dbReference type="SAM" id="Phobius"/>
    </source>
</evidence>
<protein>
    <recommendedName>
        <fullName evidence="4">Transmembrane protein</fullName>
    </recommendedName>
</protein>
<evidence type="ECO:0008006" key="4">
    <source>
        <dbReference type="Google" id="ProtNLM"/>
    </source>
</evidence>
<keyword evidence="1" id="KW-0812">Transmembrane</keyword>
<feature type="transmembrane region" description="Helical" evidence="1">
    <location>
        <begin position="96"/>
        <end position="118"/>
    </location>
</feature>
<name>A0ABY8EVL7_MALFU</name>
<accession>A0ABY8EVL7</accession>
<reference evidence="2 3" key="1">
    <citation type="journal article" date="2020" name="Elife">
        <title>Loss of centromere function drives karyotype evolution in closely related Malassezia species.</title>
        <authorList>
            <person name="Sankaranarayanan S.R."/>
            <person name="Ianiri G."/>
            <person name="Coelho M.A."/>
            <person name="Reza M.H."/>
            <person name="Thimmappa B.C."/>
            <person name="Ganguly P."/>
            <person name="Vadnala R.N."/>
            <person name="Sun S."/>
            <person name="Siddharthan R."/>
            <person name="Tellgren-Roth C."/>
            <person name="Dawson T.L."/>
            <person name="Heitman J."/>
            <person name="Sanyal K."/>
        </authorList>
    </citation>
    <scope>NUCLEOTIDE SEQUENCE [LARGE SCALE GENOMIC DNA]</scope>
    <source>
        <strain evidence="2">CBS14141</strain>
    </source>
</reference>
<dbReference type="EMBL" id="CP046236">
    <property type="protein sequence ID" value="WFD48969.1"/>
    <property type="molecule type" value="Genomic_DNA"/>
</dbReference>
<gene>
    <name evidence="2" type="ORF">GLX27_003642</name>
</gene>
<sequence>MVLYPDYPYRPPCFASEVGMTHATRYSLGLVDLRPHRDAAHRPLGRAPPPGPAMYHIEQSLPPSVRNDTLSLIRAGAPMYPPPAPSRIPNTNTIELLILIPLCLVCAALVYAALAYVFTRRTRRPTLPLVTPIATPDVLLQCEREWLVLRRAAVRGAQHARQRTAWALRVAHYGVRRVLERLAR</sequence>